<name>A0A0H4TC63_9BACT</name>
<keyword evidence="5" id="KW-0067">ATP-binding</keyword>
<dbReference type="InterPro" id="IPR002314">
    <property type="entry name" value="aa-tRNA-synt_IIb"/>
</dbReference>
<proteinExistence type="predicted"/>
<dbReference type="Pfam" id="PF03129">
    <property type="entry name" value="HGTP_anticodon"/>
    <property type="match status" value="1"/>
</dbReference>
<feature type="domain" description="Aminoacyl-transfer RNA synthetases class-II family profile" evidence="10">
    <location>
        <begin position="38"/>
        <end position="315"/>
    </location>
</feature>
<dbReference type="InterPro" id="IPR004154">
    <property type="entry name" value="Anticodon-bd"/>
</dbReference>
<evidence type="ECO:0000313" key="11">
    <source>
        <dbReference type="EMBL" id="AKQ05608.1"/>
    </source>
</evidence>
<dbReference type="GO" id="GO:0005524">
    <property type="term" value="F:ATP binding"/>
    <property type="evidence" value="ECO:0007669"/>
    <property type="project" value="UniProtKB-KW"/>
</dbReference>
<dbReference type="GO" id="GO:0005829">
    <property type="term" value="C:cytosol"/>
    <property type="evidence" value="ECO:0007669"/>
    <property type="project" value="TreeGrafter"/>
</dbReference>
<dbReference type="GO" id="GO:0004827">
    <property type="term" value="F:proline-tRNA ligase activity"/>
    <property type="evidence" value="ECO:0007669"/>
    <property type="project" value="UniProtKB-EC"/>
</dbReference>
<comment type="catalytic activity">
    <reaction evidence="9">
        <text>tRNA(Pro) + L-proline + ATP = L-prolyl-tRNA(Pro) + AMP + diphosphate</text>
        <dbReference type="Rhea" id="RHEA:14305"/>
        <dbReference type="Rhea" id="RHEA-COMP:9700"/>
        <dbReference type="Rhea" id="RHEA-COMP:9702"/>
        <dbReference type="ChEBI" id="CHEBI:30616"/>
        <dbReference type="ChEBI" id="CHEBI:33019"/>
        <dbReference type="ChEBI" id="CHEBI:60039"/>
        <dbReference type="ChEBI" id="CHEBI:78442"/>
        <dbReference type="ChEBI" id="CHEBI:78532"/>
        <dbReference type="ChEBI" id="CHEBI:456215"/>
        <dbReference type="EC" id="6.1.1.15"/>
    </reaction>
</comment>
<dbReference type="Gene3D" id="3.30.930.10">
    <property type="entry name" value="Bira Bifunctional Protein, Domain 2"/>
    <property type="match status" value="1"/>
</dbReference>
<evidence type="ECO:0000256" key="2">
    <source>
        <dbReference type="ARBA" id="ARBA00019110"/>
    </source>
</evidence>
<gene>
    <name evidence="11" type="primary">proS</name>
</gene>
<dbReference type="CDD" id="cd00861">
    <property type="entry name" value="ProRS_anticodon_short"/>
    <property type="match status" value="1"/>
</dbReference>
<evidence type="ECO:0000259" key="10">
    <source>
        <dbReference type="PROSITE" id="PS50862"/>
    </source>
</evidence>
<dbReference type="InterPro" id="IPR050062">
    <property type="entry name" value="Pro-tRNA_synthetase"/>
</dbReference>
<reference evidence="11" key="1">
    <citation type="journal article" date="2015" name="ISME J.">
        <title>Aquifer environment selects for microbial species cohorts in sediment and groundwater.</title>
        <authorList>
            <person name="Hug L.A."/>
            <person name="Thomas B.C."/>
            <person name="Brown C.T."/>
            <person name="Frischkorn K.R."/>
            <person name="Williams K.H."/>
            <person name="Tringe S.G."/>
            <person name="Banfield J.F."/>
        </authorList>
    </citation>
    <scope>NUCLEOTIDE SEQUENCE</scope>
</reference>
<sequence>MRQTSLYTKTRKTLPKDEVATNAKLLIKGGFVHKELAGVYSYLPLGVRVLTKIENIIREEMNRIGGQEILMSSLQDQAVWERNDRWSDKKIDIWFKDRTGKVGFAWSHEEPIMNMVRHHIGSYKDMPVYVYQFQNKFRNEPRAKSGLLRGREFIMKDLYSFNVDGEGLDKFYETIKKAYMRIFDRVGIGNITYLTFASGGLFTKFSHEFQTLSSAGEDVIYLDKKGKIAINKEVMSESVLKEIGVSKKDLVEEKAIEVGNIFKFGTKYSENMGVTFKDKSGKEHPVYVGSYGIGLGRLMATIVETLSDDSGIIWPDSVAPFQVHLIELEKGSGETLYKKLEDRGVEVLYDDRDATPGEKFKDSDLIGIPWRFVVSKKTGTKVECKRRNSGKAELLTYDKAIGKLL</sequence>
<dbReference type="InterPro" id="IPR044140">
    <property type="entry name" value="ProRS_anticodon_short"/>
</dbReference>
<dbReference type="PRINTS" id="PR01046">
    <property type="entry name" value="TRNASYNTHPRO"/>
</dbReference>
<organism evidence="11">
    <name type="scientific">uncultured Parcubacteria bacterium Rifle_16ft_4_minimus_23790</name>
    <dbReference type="NCBI Taxonomy" id="1665136"/>
    <lineage>
        <taxon>Bacteria</taxon>
        <taxon>Candidatus Parcubacteria</taxon>
        <taxon>environmental samples</taxon>
    </lineage>
</organism>
<dbReference type="PANTHER" id="PTHR42753:SF2">
    <property type="entry name" value="PROLINE--TRNA LIGASE"/>
    <property type="match status" value="1"/>
</dbReference>
<evidence type="ECO:0000256" key="8">
    <source>
        <dbReference type="ARBA" id="ARBA00029731"/>
    </source>
</evidence>
<dbReference type="InterPro" id="IPR045864">
    <property type="entry name" value="aa-tRNA-synth_II/BPL/LPL"/>
</dbReference>
<dbReference type="Gene3D" id="3.40.50.800">
    <property type="entry name" value="Anticodon-binding domain"/>
    <property type="match status" value="1"/>
</dbReference>
<dbReference type="PANTHER" id="PTHR42753">
    <property type="entry name" value="MITOCHONDRIAL RIBOSOME PROTEIN L39/PROLYL-TRNA LIGASE FAMILY MEMBER"/>
    <property type="match status" value="1"/>
</dbReference>
<keyword evidence="4" id="KW-0547">Nucleotide-binding</keyword>
<protein>
    <recommendedName>
        <fullName evidence="2">Proline--tRNA ligase</fullName>
        <ecNumber evidence="1">6.1.1.15</ecNumber>
    </recommendedName>
    <alternativeName>
        <fullName evidence="8">Prolyl-tRNA synthetase</fullName>
    </alternativeName>
</protein>
<dbReference type="PROSITE" id="PS50862">
    <property type="entry name" value="AA_TRNA_LIGASE_II"/>
    <property type="match status" value="1"/>
</dbReference>
<evidence type="ECO:0000256" key="3">
    <source>
        <dbReference type="ARBA" id="ARBA00022598"/>
    </source>
</evidence>
<evidence type="ECO:0000256" key="5">
    <source>
        <dbReference type="ARBA" id="ARBA00022840"/>
    </source>
</evidence>
<keyword evidence="6" id="KW-0648">Protein biosynthesis</keyword>
<dbReference type="AlphaFoldDB" id="A0A0H4TC63"/>
<dbReference type="Pfam" id="PF00587">
    <property type="entry name" value="tRNA-synt_2b"/>
    <property type="match status" value="1"/>
</dbReference>
<evidence type="ECO:0000256" key="1">
    <source>
        <dbReference type="ARBA" id="ARBA00012831"/>
    </source>
</evidence>
<dbReference type="EMBL" id="KT007082">
    <property type="protein sequence ID" value="AKQ05608.1"/>
    <property type="molecule type" value="Genomic_DNA"/>
</dbReference>
<dbReference type="SUPFAM" id="SSF52954">
    <property type="entry name" value="Class II aaRS ABD-related"/>
    <property type="match status" value="1"/>
</dbReference>
<dbReference type="InterPro" id="IPR002316">
    <property type="entry name" value="Pro-tRNA-ligase_IIa"/>
</dbReference>
<dbReference type="InterPro" id="IPR006195">
    <property type="entry name" value="aa-tRNA-synth_II"/>
</dbReference>
<evidence type="ECO:0000256" key="6">
    <source>
        <dbReference type="ARBA" id="ARBA00022917"/>
    </source>
</evidence>
<dbReference type="EC" id="6.1.1.15" evidence="1"/>
<dbReference type="SUPFAM" id="SSF55681">
    <property type="entry name" value="Class II aaRS and biotin synthetases"/>
    <property type="match status" value="1"/>
</dbReference>
<keyword evidence="3 11" id="KW-0436">Ligase</keyword>
<accession>A0A0H4TC63</accession>
<evidence type="ECO:0000256" key="4">
    <source>
        <dbReference type="ARBA" id="ARBA00022741"/>
    </source>
</evidence>
<dbReference type="GO" id="GO:0006433">
    <property type="term" value="P:prolyl-tRNA aminoacylation"/>
    <property type="evidence" value="ECO:0007669"/>
    <property type="project" value="InterPro"/>
</dbReference>
<keyword evidence="7 11" id="KW-0030">Aminoacyl-tRNA synthetase</keyword>
<evidence type="ECO:0000256" key="9">
    <source>
        <dbReference type="ARBA" id="ARBA00047671"/>
    </source>
</evidence>
<dbReference type="InterPro" id="IPR036621">
    <property type="entry name" value="Anticodon-bd_dom_sf"/>
</dbReference>
<evidence type="ECO:0000256" key="7">
    <source>
        <dbReference type="ARBA" id="ARBA00023146"/>
    </source>
</evidence>